<dbReference type="GO" id="GO:0006281">
    <property type="term" value="P:DNA repair"/>
    <property type="evidence" value="ECO:0007669"/>
    <property type="project" value="TreeGrafter"/>
</dbReference>
<feature type="compositionally biased region" description="Basic and acidic residues" evidence="12">
    <location>
        <begin position="251"/>
        <end position="274"/>
    </location>
</feature>
<evidence type="ECO:0000313" key="13">
    <source>
        <dbReference type="EMBL" id="MBP3191596.1"/>
    </source>
</evidence>
<evidence type="ECO:0000256" key="11">
    <source>
        <dbReference type="PIRSR" id="PIRSR601233-3"/>
    </source>
</evidence>
<evidence type="ECO:0000256" key="9">
    <source>
        <dbReference type="PIRSR" id="PIRSR601233-1"/>
    </source>
</evidence>
<dbReference type="AlphaFoldDB" id="A0A8J7UUM0"/>
<gene>
    <name evidence="13" type="ORF">NATSA_02855</name>
</gene>
<dbReference type="PANTHER" id="PTHR43749:SF2">
    <property type="entry name" value="RNA-SPLICING LIGASE RTCB"/>
    <property type="match status" value="1"/>
</dbReference>
<dbReference type="GO" id="GO:0003909">
    <property type="term" value="F:DNA ligase activity"/>
    <property type="evidence" value="ECO:0007669"/>
    <property type="project" value="TreeGrafter"/>
</dbReference>
<feature type="binding site" evidence="11">
    <location>
        <position position="145"/>
    </location>
    <ligand>
        <name>Mn(2+)</name>
        <dbReference type="ChEBI" id="CHEBI:29035"/>
        <label>1</label>
    </ligand>
</feature>
<dbReference type="EC" id="6.5.1.8" evidence="1"/>
<dbReference type="GO" id="GO:0030145">
    <property type="term" value="F:manganese ion binding"/>
    <property type="evidence" value="ECO:0007669"/>
    <property type="project" value="TreeGrafter"/>
</dbReference>
<evidence type="ECO:0000256" key="5">
    <source>
        <dbReference type="ARBA" id="ARBA00022800"/>
    </source>
</evidence>
<sequence length="434" mass="48304">MLQYIKGYPVYGVHDDNTIRQFLDVASRAEYGALMADGHVGYVMPIGGVAAYKNKVSPVGVGFDIGCGNLAVRLDLHVNDLSLDPLLDRIEKHISFGLGQKNPDAPKDHPLFDSDDWKAYGPESRIADLRKLAREQLGTVGSGNHYVDIFSDEDGRVWIGVHFGSRGLGHKTATGFINLSQDRPWDVRAVEKEVLLDLDSDLGDRYYRAMRLSGEYAKAGREWVCDEVAKLAGANITEKVHNHHNYAWKEKHAIEDKSDRDSKISPVHDPESDNRTNGNPKQFRTNIQKQKYVVIRKGATPAFPGQQSFVGGSMGDPSVILEGTDSDESRGALYSTVHGAGRVMSRRKAAGKYRGRGKKRKQVKAGEVTPAMMKEWLSKKGVKLRGGGLDESPHVYRRLTDVLNYHQNTIQIKHWLKPLGVVMAGPDVYDPFRD</sequence>
<dbReference type="InterPro" id="IPR036025">
    <property type="entry name" value="RtcB-like_sf"/>
</dbReference>
<comment type="catalytic activity">
    <reaction evidence="8">
        <text>a 3'-end 3'-phospho-ribonucleotide-RNA + a 5'-end dephospho-ribonucleoside-RNA + GTP = a ribonucleotidyl-ribonucleotide-RNA + GMP + diphosphate</text>
        <dbReference type="Rhea" id="RHEA:68076"/>
        <dbReference type="Rhea" id="RHEA-COMP:10463"/>
        <dbReference type="Rhea" id="RHEA-COMP:13936"/>
        <dbReference type="Rhea" id="RHEA-COMP:17355"/>
        <dbReference type="ChEBI" id="CHEBI:33019"/>
        <dbReference type="ChEBI" id="CHEBI:37565"/>
        <dbReference type="ChEBI" id="CHEBI:58115"/>
        <dbReference type="ChEBI" id="CHEBI:83062"/>
        <dbReference type="ChEBI" id="CHEBI:138284"/>
        <dbReference type="ChEBI" id="CHEBI:173118"/>
        <dbReference type="EC" id="6.5.1.8"/>
    </reaction>
</comment>
<feature type="binding site" evidence="11">
    <location>
        <position position="162"/>
    </location>
    <ligand>
        <name>Mn(2+)</name>
        <dbReference type="ChEBI" id="CHEBI:29035"/>
        <label>2</label>
    </ligand>
</feature>
<dbReference type="GO" id="GO:0170057">
    <property type="term" value="F:RNA ligase (GTP) activity"/>
    <property type="evidence" value="ECO:0007669"/>
    <property type="project" value="UniProtKB-EC"/>
</dbReference>
<dbReference type="EMBL" id="JAFIDN010000002">
    <property type="protein sequence ID" value="MBP3191596.1"/>
    <property type="molecule type" value="Genomic_DNA"/>
</dbReference>
<accession>A0A8J7UUM0</accession>
<evidence type="ECO:0000256" key="12">
    <source>
        <dbReference type="SAM" id="MobiDB-lite"/>
    </source>
</evidence>
<keyword evidence="4 10" id="KW-0547">Nucleotide-binding</keyword>
<dbReference type="Gene3D" id="3.90.1860.10">
    <property type="entry name" value="tRNA-splicing ligase RtcB"/>
    <property type="match status" value="1"/>
</dbReference>
<dbReference type="PANTHER" id="PTHR43749">
    <property type="entry name" value="RNA-SPLICING LIGASE RTCB"/>
    <property type="match status" value="1"/>
</dbReference>
<evidence type="ECO:0000256" key="10">
    <source>
        <dbReference type="PIRSR" id="PIRSR601233-2"/>
    </source>
</evidence>
<evidence type="ECO:0000256" key="7">
    <source>
        <dbReference type="ARBA" id="ARBA00023211"/>
    </source>
</evidence>
<feature type="binding site" evidence="10">
    <location>
        <position position="318"/>
    </location>
    <ligand>
        <name>GMP</name>
        <dbReference type="ChEBI" id="CHEBI:58115"/>
    </ligand>
</feature>
<dbReference type="RefSeq" id="WP_210510242.1">
    <property type="nucleotide sequence ID" value="NZ_JAFIDN010000002.1"/>
</dbReference>
<reference evidence="13" key="1">
    <citation type="submission" date="2021-02" db="EMBL/GenBank/DDBJ databases">
        <title>Natronogracilivirga saccharolytica gen. nov. sp. nov. a new anaerobic, haloalkiliphilic carbohydrate-fermenting bacterium from soda lake and proposing of Cyclonatronumiaceae fam. nov. in the phylum Balneolaeota.</title>
        <authorList>
            <person name="Zhilina T.N."/>
            <person name="Sorokin D.Y."/>
            <person name="Zavarzina D.G."/>
            <person name="Toshchakov S.V."/>
            <person name="Kublanov I.V."/>
        </authorList>
    </citation>
    <scope>NUCLEOTIDE SEQUENCE</scope>
    <source>
        <strain evidence="13">Z-1702</strain>
    </source>
</reference>
<keyword evidence="14" id="KW-1185">Reference proteome</keyword>
<keyword evidence="6 10" id="KW-0342">GTP-binding</keyword>
<dbReference type="SUPFAM" id="SSF103365">
    <property type="entry name" value="Hypothetical protein PH1602"/>
    <property type="match status" value="1"/>
</dbReference>
<proteinExistence type="predicted"/>
<evidence type="ECO:0000256" key="4">
    <source>
        <dbReference type="ARBA" id="ARBA00022741"/>
    </source>
</evidence>
<dbReference type="GO" id="GO:0006396">
    <property type="term" value="P:RNA processing"/>
    <property type="evidence" value="ECO:0007669"/>
    <property type="project" value="InterPro"/>
</dbReference>
<dbReference type="Pfam" id="PF01139">
    <property type="entry name" value="RtcB"/>
    <property type="match status" value="2"/>
</dbReference>
<dbReference type="InterPro" id="IPR052915">
    <property type="entry name" value="RtcB-like"/>
</dbReference>
<evidence type="ECO:0000256" key="3">
    <source>
        <dbReference type="ARBA" id="ARBA00022723"/>
    </source>
</evidence>
<evidence type="ECO:0000256" key="8">
    <source>
        <dbReference type="ARBA" id="ARBA00047746"/>
    </source>
</evidence>
<keyword evidence="3 11" id="KW-0479">Metal-binding</keyword>
<feature type="active site" description="GMP-histidine intermediate" evidence="9">
    <location>
        <position position="338"/>
    </location>
</feature>
<evidence type="ECO:0000313" key="14">
    <source>
        <dbReference type="Proteomes" id="UP000673975"/>
    </source>
</evidence>
<evidence type="ECO:0000256" key="1">
    <source>
        <dbReference type="ARBA" id="ARBA00012726"/>
    </source>
</evidence>
<feature type="binding site" evidence="11">
    <location>
        <position position="64"/>
    </location>
    <ligand>
        <name>Mn(2+)</name>
        <dbReference type="ChEBI" id="CHEBI:29035"/>
        <label>1</label>
    </ligand>
</feature>
<organism evidence="13 14">
    <name type="scientific">Natronogracilivirga saccharolytica</name>
    <dbReference type="NCBI Taxonomy" id="2812953"/>
    <lineage>
        <taxon>Bacteria</taxon>
        <taxon>Pseudomonadati</taxon>
        <taxon>Balneolota</taxon>
        <taxon>Balneolia</taxon>
        <taxon>Balneolales</taxon>
        <taxon>Cyclonatronaceae</taxon>
        <taxon>Natronogracilivirga</taxon>
    </lineage>
</organism>
<dbReference type="GO" id="GO:0042245">
    <property type="term" value="P:RNA repair"/>
    <property type="evidence" value="ECO:0007669"/>
    <property type="project" value="UniProtKB-KW"/>
</dbReference>
<name>A0A8J7UUM0_9BACT</name>
<dbReference type="GO" id="GO:0005525">
    <property type="term" value="F:GTP binding"/>
    <property type="evidence" value="ECO:0007669"/>
    <property type="project" value="UniProtKB-KW"/>
</dbReference>
<feature type="binding site" evidence="10">
    <location>
        <begin position="311"/>
        <end position="314"/>
    </location>
    <ligand>
        <name>GMP</name>
        <dbReference type="ChEBI" id="CHEBI:58115"/>
    </ligand>
</feature>
<evidence type="ECO:0000256" key="6">
    <source>
        <dbReference type="ARBA" id="ARBA00023134"/>
    </source>
</evidence>
<dbReference type="InterPro" id="IPR001233">
    <property type="entry name" value="RtcB"/>
</dbReference>
<protein>
    <recommendedName>
        <fullName evidence="1">3'-phosphate/5'-hydroxy nucleic acid ligase</fullName>
        <ecNumber evidence="1">6.5.1.8</ecNumber>
    </recommendedName>
</protein>
<dbReference type="Proteomes" id="UP000673975">
    <property type="component" value="Unassembled WGS sequence"/>
</dbReference>
<keyword evidence="7 11" id="KW-0464">Manganese</keyword>
<feature type="binding site" evidence="10">
    <location>
        <begin position="338"/>
        <end position="341"/>
    </location>
    <ligand>
        <name>GMP</name>
        <dbReference type="ChEBI" id="CHEBI:58115"/>
    </ligand>
</feature>
<comment type="caution">
    <text evidence="13">The sequence shown here is derived from an EMBL/GenBank/DDBJ whole genome shotgun (WGS) entry which is preliminary data.</text>
</comment>
<keyword evidence="5" id="KW-0692">RNA repair</keyword>
<comment type="cofactor">
    <cofactor evidence="11">
        <name>Mn(2+)</name>
        <dbReference type="ChEBI" id="CHEBI:29035"/>
    </cofactor>
    <text evidence="11">Binds 2 manganese ions per subunit.</text>
</comment>
<keyword evidence="2" id="KW-0436">Ligase</keyword>
<feature type="region of interest" description="Disordered" evidence="12">
    <location>
        <begin position="251"/>
        <end position="282"/>
    </location>
</feature>
<evidence type="ECO:0000256" key="2">
    <source>
        <dbReference type="ARBA" id="ARBA00022598"/>
    </source>
</evidence>